<dbReference type="AlphaFoldDB" id="A0A6L5Z389"/>
<keyword evidence="5" id="KW-1185">Reference proteome</keyword>
<dbReference type="RefSeq" id="WP_154447832.1">
    <property type="nucleotide sequence ID" value="NZ_WIND01000015.1"/>
</dbReference>
<evidence type="ECO:0000313" key="5">
    <source>
        <dbReference type="Proteomes" id="UP000474957"/>
    </source>
</evidence>
<dbReference type="EMBL" id="WIND01000015">
    <property type="protein sequence ID" value="MSU91061.1"/>
    <property type="molecule type" value="Genomic_DNA"/>
</dbReference>
<accession>A0A6L5Z389</accession>
<feature type="signal peptide" evidence="2">
    <location>
        <begin position="1"/>
        <end position="21"/>
    </location>
</feature>
<dbReference type="Proteomes" id="UP000474957">
    <property type="component" value="Unassembled WGS sequence"/>
</dbReference>
<sequence length="142" mass="15669">MPVRMLPLVAASLLSAAVAAAADLAQPTLDELKWVARPIIIFADSPADPRVRTQLADLEAHKPALDERDVVVLVDTDPAARSELRQTFRPRDFSVLVLGKDGEVKYRKPQPITVREVLRLIDRMPLRRQEIESRQGGGNTGG</sequence>
<evidence type="ECO:0000256" key="2">
    <source>
        <dbReference type="SAM" id="SignalP"/>
    </source>
</evidence>
<protein>
    <submittedName>
        <fullName evidence="4">DUF4174 domain-containing protein</fullName>
    </submittedName>
</protein>
<evidence type="ECO:0000259" key="3">
    <source>
        <dbReference type="Pfam" id="PF13778"/>
    </source>
</evidence>
<dbReference type="Pfam" id="PF13778">
    <property type="entry name" value="DUF4174"/>
    <property type="match status" value="1"/>
</dbReference>
<evidence type="ECO:0000256" key="1">
    <source>
        <dbReference type="ARBA" id="ARBA00022729"/>
    </source>
</evidence>
<reference evidence="4 5" key="1">
    <citation type="submission" date="2019-10" db="EMBL/GenBank/DDBJ databases">
        <title>Cognatihalovulum marinum gen. nov. sp. nov., a new member of the family Rhodobacteraceae isolated from deep seawater of the Northwest Indian Ocean.</title>
        <authorList>
            <person name="Ruan C."/>
            <person name="Wang J."/>
            <person name="Zheng X."/>
            <person name="Song L."/>
            <person name="Zhu Y."/>
            <person name="Huang Y."/>
            <person name="Lu Z."/>
            <person name="Du W."/>
            <person name="Huang L."/>
            <person name="Dai X."/>
        </authorList>
    </citation>
    <scope>NUCLEOTIDE SEQUENCE [LARGE SCALE GENOMIC DNA]</scope>
    <source>
        <strain evidence="4 5">2CG4</strain>
    </source>
</reference>
<dbReference type="InterPro" id="IPR025232">
    <property type="entry name" value="DUF4174"/>
</dbReference>
<feature type="chain" id="PRO_5026875711" evidence="2">
    <location>
        <begin position="22"/>
        <end position="142"/>
    </location>
</feature>
<feature type="domain" description="DUF4174" evidence="3">
    <location>
        <begin position="29"/>
        <end position="130"/>
    </location>
</feature>
<name>A0A6L5Z389_9RHOB</name>
<gene>
    <name evidence="4" type="ORF">GE300_15840</name>
</gene>
<proteinExistence type="predicted"/>
<keyword evidence="1 2" id="KW-0732">Signal</keyword>
<comment type="caution">
    <text evidence="4">The sequence shown here is derived from an EMBL/GenBank/DDBJ whole genome shotgun (WGS) entry which is preliminary data.</text>
</comment>
<organism evidence="4 5">
    <name type="scientific">Halovulum marinum</name>
    <dbReference type="NCBI Taxonomy" id="2662447"/>
    <lineage>
        <taxon>Bacteria</taxon>
        <taxon>Pseudomonadati</taxon>
        <taxon>Pseudomonadota</taxon>
        <taxon>Alphaproteobacteria</taxon>
        <taxon>Rhodobacterales</taxon>
        <taxon>Paracoccaceae</taxon>
        <taxon>Halovulum</taxon>
    </lineage>
</organism>
<evidence type="ECO:0000313" key="4">
    <source>
        <dbReference type="EMBL" id="MSU91061.1"/>
    </source>
</evidence>